<dbReference type="AlphaFoldDB" id="E2S6J5"/>
<keyword evidence="2" id="KW-1185">Reference proteome</keyword>
<organism evidence="1 2">
    <name type="scientific">Corynebacterium pseudogenitalium ATCC 33035</name>
    <dbReference type="NCBI Taxonomy" id="525264"/>
    <lineage>
        <taxon>Bacteria</taxon>
        <taxon>Bacillati</taxon>
        <taxon>Actinomycetota</taxon>
        <taxon>Actinomycetes</taxon>
        <taxon>Mycobacteriales</taxon>
        <taxon>Corynebacteriaceae</taxon>
        <taxon>Corynebacterium</taxon>
    </lineage>
</organism>
<comment type="caution">
    <text evidence="1">The sequence shown here is derived from an EMBL/GenBank/DDBJ whole genome shotgun (WGS) entry which is preliminary data.</text>
</comment>
<reference evidence="1 2" key="1">
    <citation type="submission" date="2010-08" db="EMBL/GenBank/DDBJ databases">
        <authorList>
            <person name="Muzny D."/>
            <person name="Qin X."/>
            <person name="Buhay C."/>
            <person name="Dugan-Rocha S."/>
            <person name="Ding Y."/>
            <person name="Chen G."/>
            <person name="Hawes A."/>
            <person name="Holder M."/>
            <person name="Jhangiani S."/>
            <person name="Johnson A."/>
            <person name="Khan Z."/>
            <person name="Li Z."/>
            <person name="Liu W."/>
            <person name="Liu X."/>
            <person name="Perez L."/>
            <person name="Shen H."/>
            <person name="Wang Q."/>
            <person name="Watt J."/>
            <person name="Xi L."/>
            <person name="Xin Y."/>
            <person name="Zhou J."/>
            <person name="Deng J."/>
            <person name="Jiang H."/>
            <person name="Liu Y."/>
            <person name="Qu J."/>
            <person name="Song X.-Z."/>
            <person name="Zhang L."/>
            <person name="Villasana D."/>
            <person name="Johnson A."/>
            <person name="Liu J."/>
            <person name="Liyanage D."/>
            <person name="Lorensuhewa L."/>
            <person name="Robinson T."/>
            <person name="Song A."/>
            <person name="Song B.-B."/>
            <person name="Dinh H."/>
            <person name="Thornton R."/>
            <person name="Coyle M."/>
            <person name="Francisco L."/>
            <person name="Jackson L."/>
            <person name="Javaid M."/>
            <person name="Korchina V."/>
            <person name="Kovar C."/>
            <person name="Mata R."/>
            <person name="Mathew T."/>
            <person name="Ngo R."/>
            <person name="Nguyen L."/>
            <person name="Nguyen N."/>
            <person name="Okwuonu G."/>
            <person name="Ongeri F."/>
            <person name="Pham C."/>
            <person name="Simmons D."/>
            <person name="Wilczek-Boney K."/>
            <person name="Hale W."/>
            <person name="Jakkamsetti A."/>
            <person name="Pham P."/>
            <person name="Ruth R."/>
            <person name="San Lucas F."/>
            <person name="Warren J."/>
            <person name="Zhang J."/>
            <person name="Zhao Z."/>
            <person name="Zhou C."/>
            <person name="Zhu D."/>
            <person name="Lee S."/>
            <person name="Bess C."/>
            <person name="Blankenburg K."/>
            <person name="Forbes L."/>
            <person name="Fu Q."/>
            <person name="Gubbala S."/>
            <person name="Hirani K."/>
            <person name="Jayaseelan J.C."/>
            <person name="Lara F."/>
            <person name="Munidasa M."/>
            <person name="Palculict T."/>
            <person name="Patil S."/>
            <person name="Pu L.-L."/>
            <person name="Saada N."/>
            <person name="Tang L."/>
            <person name="Weissenberger G."/>
            <person name="Zhu Y."/>
            <person name="Hemphill L."/>
            <person name="Shang Y."/>
            <person name="Youmans B."/>
            <person name="Ayvaz T."/>
            <person name="Ross M."/>
            <person name="Santibanez J."/>
            <person name="Aqrawi P."/>
            <person name="Gross S."/>
            <person name="Joshi V."/>
            <person name="Fowler G."/>
            <person name="Nazareth L."/>
            <person name="Reid J."/>
            <person name="Worley K."/>
            <person name="Petrosino J."/>
            <person name="Highlander S."/>
            <person name="Gibbs R."/>
        </authorList>
    </citation>
    <scope>NUCLEOTIDE SEQUENCE [LARGE SCALE GENOMIC DNA]</scope>
    <source>
        <strain evidence="1 2">ATCC 33035</strain>
    </source>
</reference>
<evidence type="ECO:0000313" key="2">
    <source>
        <dbReference type="Proteomes" id="UP000003020"/>
    </source>
</evidence>
<evidence type="ECO:0000313" key="1">
    <source>
        <dbReference type="EMBL" id="EFQ79637.1"/>
    </source>
</evidence>
<protein>
    <submittedName>
        <fullName evidence="1">Uncharacterized protein</fullName>
    </submittedName>
</protein>
<dbReference type="EMBL" id="ABYQ02000014">
    <property type="protein sequence ID" value="EFQ79637.1"/>
    <property type="molecule type" value="Genomic_DNA"/>
</dbReference>
<accession>E2S6J5</accession>
<sequence length="40" mass="4360">MVITLGLVITHFLLVDGDTSLLNHVRERCTPAQIVGIASR</sequence>
<proteinExistence type="predicted"/>
<dbReference type="HOGENOM" id="CLU_3288198_0_0_11"/>
<dbReference type="Proteomes" id="UP000003020">
    <property type="component" value="Unassembled WGS sequence"/>
</dbReference>
<name>E2S6J5_9CORY</name>
<gene>
    <name evidence="1" type="ORF">HMPREF0305_12147</name>
</gene>